<keyword evidence="3" id="KW-1185">Reference proteome</keyword>
<feature type="transmembrane region" description="Helical" evidence="1">
    <location>
        <begin position="57"/>
        <end position="75"/>
    </location>
</feature>
<evidence type="ECO:0000313" key="2">
    <source>
        <dbReference type="EMBL" id="CAB3799309.1"/>
    </source>
</evidence>
<reference evidence="2 3" key="1">
    <citation type="submission" date="2020-04" db="EMBL/GenBank/DDBJ databases">
        <authorList>
            <person name="De Canck E."/>
        </authorList>
    </citation>
    <scope>NUCLEOTIDE SEQUENCE [LARGE SCALE GENOMIC DNA]</scope>
    <source>
        <strain evidence="2 3">LMG 28138</strain>
    </source>
</reference>
<dbReference type="Proteomes" id="UP000494115">
    <property type="component" value="Unassembled WGS sequence"/>
</dbReference>
<proteinExistence type="predicted"/>
<keyword evidence="1" id="KW-0472">Membrane</keyword>
<evidence type="ECO:0000256" key="1">
    <source>
        <dbReference type="SAM" id="Phobius"/>
    </source>
</evidence>
<accession>A0A6S7BQK0</accession>
<name>A0A6S7BQK0_9BURK</name>
<evidence type="ECO:0000313" key="3">
    <source>
        <dbReference type="Proteomes" id="UP000494115"/>
    </source>
</evidence>
<protein>
    <submittedName>
        <fullName evidence="2">Uncharacterized protein</fullName>
    </submittedName>
</protein>
<keyword evidence="1" id="KW-1133">Transmembrane helix</keyword>
<sequence length="82" mass="9521">MIRVKREVIAIGSLFLFFLGLVLAAGVFFELLFWPFLSWQLGATGYELPTIDRLYKWGKFILIISPVCSVIMWIYKKKASCR</sequence>
<dbReference type="EMBL" id="CADIKM010000032">
    <property type="protein sequence ID" value="CAB3799309.1"/>
    <property type="molecule type" value="Genomic_DNA"/>
</dbReference>
<dbReference type="AlphaFoldDB" id="A0A6S7BQK0"/>
<organism evidence="2 3">
    <name type="scientific">Pararobbsia alpina</name>
    <dbReference type="NCBI Taxonomy" id="621374"/>
    <lineage>
        <taxon>Bacteria</taxon>
        <taxon>Pseudomonadati</taxon>
        <taxon>Pseudomonadota</taxon>
        <taxon>Betaproteobacteria</taxon>
        <taxon>Burkholderiales</taxon>
        <taxon>Burkholderiaceae</taxon>
        <taxon>Pararobbsia</taxon>
    </lineage>
</organism>
<keyword evidence="1" id="KW-0812">Transmembrane</keyword>
<gene>
    <name evidence="2" type="ORF">LMG28138_04634</name>
</gene>
<feature type="transmembrane region" description="Helical" evidence="1">
    <location>
        <begin position="12"/>
        <end position="37"/>
    </location>
</feature>